<name>A0ABQ5BLT9_9ASTR</name>
<feature type="region of interest" description="Disordered" evidence="1">
    <location>
        <begin position="1"/>
        <end position="22"/>
    </location>
</feature>
<reference evidence="3" key="2">
    <citation type="submission" date="2022-01" db="EMBL/GenBank/DDBJ databases">
        <authorList>
            <person name="Yamashiro T."/>
            <person name="Shiraishi A."/>
            <person name="Satake H."/>
            <person name="Nakayama K."/>
        </authorList>
    </citation>
    <scope>NUCLEOTIDE SEQUENCE</scope>
</reference>
<evidence type="ECO:0000313" key="4">
    <source>
        <dbReference type="Proteomes" id="UP001151760"/>
    </source>
</evidence>
<keyword evidence="4" id="KW-1185">Reference proteome</keyword>
<dbReference type="EMBL" id="BQNB010013424">
    <property type="protein sequence ID" value="GJT15801.1"/>
    <property type="molecule type" value="Genomic_DNA"/>
</dbReference>
<comment type="caution">
    <text evidence="3">The sequence shown here is derived from an EMBL/GenBank/DDBJ whole genome shotgun (WGS) entry which is preliminary data.</text>
</comment>
<protein>
    <submittedName>
        <fullName evidence="3">Zinc knuckle CX2CX4HX4C containing protein</fullName>
    </submittedName>
</protein>
<gene>
    <name evidence="3" type="ORF">Tco_0874507</name>
</gene>
<dbReference type="Pfam" id="PF14111">
    <property type="entry name" value="DUF4283"/>
    <property type="match status" value="1"/>
</dbReference>
<evidence type="ECO:0000313" key="3">
    <source>
        <dbReference type="EMBL" id="GJT15801.1"/>
    </source>
</evidence>
<feature type="domain" description="DUF4283" evidence="2">
    <location>
        <begin position="190"/>
        <end position="270"/>
    </location>
</feature>
<proteinExistence type="predicted"/>
<dbReference type="InterPro" id="IPR025558">
    <property type="entry name" value="DUF4283"/>
</dbReference>
<sequence length="391" mass="42923">MKFGFLDSGGGGKKKKKKKDGSSEANMFSGIAFLSLSELASEKVITYDVTTSVGAFGGDKNVTNADIESIAKVTPSSLNEVAGSNQLSSLNIEEMDSHVAVDAAIPTVNPTTTSSILIAYHSAKPNTSSADLNKVTGSATASQTFTAGIPNVKNTRLVSNKVNLRKMAANVPNDADYDVWLPLASIHEVNDKMKNSLYGYFIGKRLAFSVVKWFVCNNWEIYGLTKVTMVKDFFFFKFSSLEGVDLVIRDGPWMIRGISIFLNKWSPSVSILKEELSLVPVWVKFYDVVLVAYTSDRLSLIATKIDTTMMLDSYTNLMCLESWGQSRYARVLIEINACSDFSNNLVDDDKKPLEKVDYPVNSDRDDEVESVQNETANFLASKGVGYGPKSL</sequence>
<dbReference type="PANTHER" id="PTHR31286:SF99">
    <property type="entry name" value="DUF4283 DOMAIN-CONTAINING PROTEIN"/>
    <property type="match status" value="1"/>
</dbReference>
<evidence type="ECO:0000259" key="2">
    <source>
        <dbReference type="Pfam" id="PF14111"/>
    </source>
</evidence>
<reference evidence="3" key="1">
    <citation type="journal article" date="2022" name="Int. J. Mol. Sci.">
        <title>Draft Genome of Tanacetum Coccineum: Genomic Comparison of Closely Related Tanacetum-Family Plants.</title>
        <authorList>
            <person name="Yamashiro T."/>
            <person name="Shiraishi A."/>
            <person name="Nakayama K."/>
            <person name="Satake H."/>
        </authorList>
    </citation>
    <scope>NUCLEOTIDE SEQUENCE</scope>
</reference>
<evidence type="ECO:0000256" key="1">
    <source>
        <dbReference type="SAM" id="MobiDB-lite"/>
    </source>
</evidence>
<dbReference type="Proteomes" id="UP001151760">
    <property type="component" value="Unassembled WGS sequence"/>
</dbReference>
<dbReference type="PANTHER" id="PTHR31286">
    <property type="entry name" value="GLYCINE-RICH CELL WALL STRUCTURAL PROTEIN 1.8-LIKE"/>
    <property type="match status" value="1"/>
</dbReference>
<dbReference type="InterPro" id="IPR040256">
    <property type="entry name" value="At4g02000-like"/>
</dbReference>
<organism evidence="3 4">
    <name type="scientific">Tanacetum coccineum</name>
    <dbReference type="NCBI Taxonomy" id="301880"/>
    <lineage>
        <taxon>Eukaryota</taxon>
        <taxon>Viridiplantae</taxon>
        <taxon>Streptophyta</taxon>
        <taxon>Embryophyta</taxon>
        <taxon>Tracheophyta</taxon>
        <taxon>Spermatophyta</taxon>
        <taxon>Magnoliopsida</taxon>
        <taxon>eudicotyledons</taxon>
        <taxon>Gunneridae</taxon>
        <taxon>Pentapetalae</taxon>
        <taxon>asterids</taxon>
        <taxon>campanulids</taxon>
        <taxon>Asterales</taxon>
        <taxon>Asteraceae</taxon>
        <taxon>Asteroideae</taxon>
        <taxon>Anthemideae</taxon>
        <taxon>Anthemidinae</taxon>
        <taxon>Tanacetum</taxon>
    </lineage>
</organism>
<accession>A0ABQ5BLT9</accession>